<name>A0ABT0L9W9_9GAMM</name>
<protein>
    <submittedName>
        <fullName evidence="1">Uncharacterized protein</fullName>
    </submittedName>
</protein>
<dbReference type="EMBL" id="JAKIKS010000024">
    <property type="protein sequence ID" value="MCL1124481.1"/>
    <property type="molecule type" value="Genomic_DNA"/>
</dbReference>
<organism evidence="1 2">
    <name type="scientific">Shewanella surugensis</name>
    <dbReference type="NCBI Taxonomy" id="212020"/>
    <lineage>
        <taxon>Bacteria</taxon>
        <taxon>Pseudomonadati</taxon>
        <taxon>Pseudomonadota</taxon>
        <taxon>Gammaproteobacteria</taxon>
        <taxon>Alteromonadales</taxon>
        <taxon>Shewanellaceae</taxon>
        <taxon>Shewanella</taxon>
    </lineage>
</organism>
<reference evidence="1 2" key="1">
    <citation type="submission" date="2022-01" db="EMBL/GenBank/DDBJ databases">
        <title>Whole genome-based taxonomy of the Shewanellaceae.</title>
        <authorList>
            <person name="Martin-Rodriguez A.J."/>
        </authorList>
    </citation>
    <scope>NUCLEOTIDE SEQUENCE [LARGE SCALE GENOMIC DNA]</scope>
    <source>
        <strain evidence="1 2">DSM 17177</strain>
    </source>
</reference>
<accession>A0ABT0L9W9</accession>
<dbReference type="Proteomes" id="UP001203423">
    <property type="component" value="Unassembled WGS sequence"/>
</dbReference>
<comment type="caution">
    <text evidence="1">The sequence shown here is derived from an EMBL/GenBank/DDBJ whole genome shotgun (WGS) entry which is preliminary data.</text>
</comment>
<keyword evidence="2" id="KW-1185">Reference proteome</keyword>
<evidence type="ECO:0000313" key="2">
    <source>
        <dbReference type="Proteomes" id="UP001203423"/>
    </source>
</evidence>
<gene>
    <name evidence="1" type="ORF">L2764_08340</name>
</gene>
<dbReference type="RefSeq" id="WP_248939761.1">
    <property type="nucleotide sequence ID" value="NZ_JAKIKS010000024.1"/>
</dbReference>
<evidence type="ECO:0000313" key="1">
    <source>
        <dbReference type="EMBL" id="MCL1124481.1"/>
    </source>
</evidence>
<proteinExistence type="predicted"/>
<sequence>MKTTNNAVHIENNQAEREWLITQATERLIYAEFFHNQLIFIQTAVLKGIQQENPLDCFNMLKEFLSGTGNLIAVTDKLKQGMHSDDFYKHYSVNIQSRADYAKTIALKLEHFNKKEKVDV</sequence>